<protein>
    <submittedName>
        <fullName evidence="1">Uncharacterized protein</fullName>
    </submittedName>
</protein>
<reference evidence="1" key="2">
    <citation type="submission" date="2020-08" db="EMBL/GenBank/DDBJ databases">
        <title>Plant Genome Project.</title>
        <authorList>
            <person name="Zhang R.-G."/>
        </authorList>
    </citation>
    <scope>NUCLEOTIDE SEQUENCE</scope>
    <source>
        <strain evidence="1">Huo1</strain>
        <tissue evidence="1">Leaf</tissue>
    </source>
</reference>
<evidence type="ECO:0000313" key="2">
    <source>
        <dbReference type="Proteomes" id="UP000298416"/>
    </source>
</evidence>
<dbReference type="Proteomes" id="UP000298416">
    <property type="component" value="Unassembled WGS sequence"/>
</dbReference>
<proteinExistence type="predicted"/>
<keyword evidence="2" id="KW-1185">Reference proteome</keyword>
<sequence>MERLVVSAEPDAFKRAAESLEKLMDATREELSDTMAAVRLSGMEISDLTMSSVTMVPIRNSSASDLASSWR</sequence>
<dbReference type="EMBL" id="PNBA02000015">
    <property type="protein sequence ID" value="KAG6400074.1"/>
    <property type="molecule type" value="Genomic_DNA"/>
</dbReference>
<gene>
    <name evidence="1" type="ORF">SASPL_141562</name>
</gene>
<reference evidence="1" key="1">
    <citation type="submission" date="2018-01" db="EMBL/GenBank/DDBJ databases">
        <authorList>
            <person name="Mao J.F."/>
        </authorList>
    </citation>
    <scope>NUCLEOTIDE SEQUENCE</scope>
    <source>
        <strain evidence="1">Huo1</strain>
        <tissue evidence="1">Leaf</tissue>
    </source>
</reference>
<dbReference type="AlphaFoldDB" id="A0A8X8WTX0"/>
<dbReference type="PANTHER" id="PTHR33825:SF5">
    <property type="entry name" value="TRANSMEMBRANE PROTEIN"/>
    <property type="match status" value="1"/>
</dbReference>
<comment type="caution">
    <text evidence="1">The sequence shown here is derived from an EMBL/GenBank/DDBJ whole genome shotgun (WGS) entry which is preliminary data.</text>
</comment>
<dbReference type="PANTHER" id="PTHR33825">
    <property type="entry name" value="CHITINASE-LIKE PROTEIN"/>
    <property type="match status" value="1"/>
</dbReference>
<evidence type="ECO:0000313" key="1">
    <source>
        <dbReference type="EMBL" id="KAG6400074.1"/>
    </source>
</evidence>
<name>A0A8X8WTX0_SALSN</name>
<organism evidence="1">
    <name type="scientific">Salvia splendens</name>
    <name type="common">Scarlet sage</name>
    <dbReference type="NCBI Taxonomy" id="180675"/>
    <lineage>
        <taxon>Eukaryota</taxon>
        <taxon>Viridiplantae</taxon>
        <taxon>Streptophyta</taxon>
        <taxon>Embryophyta</taxon>
        <taxon>Tracheophyta</taxon>
        <taxon>Spermatophyta</taxon>
        <taxon>Magnoliopsida</taxon>
        <taxon>eudicotyledons</taxon>
        <taxon>Gunneridae</taxon>
        <taxon>Pentapetalae</taxon>
        <taxon>asterids</taxon>
        <taxon>lamiids</taxon>
        <taxon>Lamiales</taxon>
        <taxon>Lamiaceae</taxon>
        <taxon>Nepetoideae</taxon>
        <taxon>Mentheae</taxon>
        <taxon>Salviinae</taxon>
        <taxon>Salvia</taxon>
        <taxon>Salvia subgen. Calosphace</taxon>
        <taxon>core Calosphace</taxon>
    </lineage>
</organism>
<accession>A0A8X8WTX0</accession>